<dbReference type="Pfam" id="PF07685">
    <property type="entry name" value="GATase_3"/>
    <property type="match status" value="1"/>
</dbReference>
<dbReference type="InterPro" id="IPR002586">
    <property type="entry name" value="CobQ/CobB/MinD/ParA_Nub-bd_dom"/>
</dbReference>
<keyword evidence="4" id="KW-0169">Cobalamin biosynthesis</keyword>
<dbReference type="PANTHER" id="PTHR43873">
    <property type="entry name" value="COBYRINATE A,C-DIAMIDE SYNTHASE"/>
    <property type="match status" value="1"/>
</dbReference>
<dbReference type="InterPro" id="IPR011698">
    <property type="entry name" value="GATase_3"/>
</dbReference>
<dbReference type="EMBL" id="SMFQ01000004">
    <property type="protein sequence ID" value="TCJ84777.1"/>
    <property type="molecule type" value="Genomic_DNA"/>
</dbReference>
<evidence type="ECO:0000256" key="7">
    <source>
        <dbReference type="ARBA" id="ARBA00022840"/>
    </source>
</evidence>
<dbReference type="PROSITE" id="PS51274">
    <property type="entry name" value="GATASE_COBBQ"/>
    <property type="match status" value="1"/>
</dbReference>
<evidence type="ECO:0000256" key="6">
    <source>
        <dbReference type="ARBA" id="ARBA00022741"/>
    </source>
</evidence>
<evidence type="ECO:0000259" key="10">
    <source>
        <dbReference type="Pfam" id="PF01656"/>
    </source>
</evidence>
<reference evidence="12 13" key="1">
    <citation type="submission" date="2019-03" db="EMBL/GenBank/DDBJ databases">
        <title>Genomic Encyclopedia of Type Strains, Phase IV (KMG-IV): sequencing the most valuable type-strain genomes for metagenomic binning, comparative biology and taxonomic classification.</title>
        <authorList>
            <person name="Goeker M."/>
        </authorList>
    </citation>
    <scope>NUCLEOTIDE SEQUENCE [LARGE SCALE GENOMIC DNA]</scope>
    <source>
        <strain evidence="12 13">DSM 24830</strain>
    </source>
</reference>
<keyword evidence="5" id="KW-0436">Ligase</keyword>
<evidence type="ECO:0000256" key="2">
    <source>
        <dbReference type="ARBA" id="ARBA00004953"/>
    </source>
</evidence>
<protein>
    <submittedName>
        <fullName evidence="12">Hydrogenobyrinic acid a,c-diamide synthase (Glutamine-hydrolysing) /cobyrinate a,c-diamide synthase</fullName>
    </submittedName>
</protein>
<evidence type="ECO:0000256" key="9">
    <source>
        <dbReference type="ARBA" id="ARBA00022962"/>
    </source>
</evidence>
<evidence type="ECO:0000256" key="8">
    <source>
        <dbReference type="ARBA" id="ARBA00022842"/>
    </source>
</evidence>
<accession>A0A4R1ET35</accession>
<dbReference type="SUPFAM" id="SSF52540">
    <property type="entry name" value="P-loop containing nucleoside triphosphate hydrolases"/>
    <property type="match status" value="1"/>
</dbReference>
<dbReference type="GO" id="GO:0009236">
    <property type="term" value="P:cobalamin biosynthetic process"/>
    <property type="evidence" value="ECO:0007669"/>
    <property type="project" value="UniProtKB-KW"/>
</dbReference>
<dbReference type="GO" id="GO:0042242">
    <property type="term" value="F:cobyrinic acid a,c-diamide synthase activity"/>
    <property type="evidence" value="ECO:0007669"/>
    <property type="project" value="InterPro"/>
</dbReference>
<dbReference type="CDD" id="cd03130">
    <property type="entry name" value="GATase1_CobB"/>
    <property type="match status" value="1"/>
</dbReference>
<dbReference type="NCBIfam" id="TIGR00379">
    <property type="entry name" value="cobB"/>
    <property type="match status" value="1"/>
</dbReference>
<evidence type="ECO:0000313" key="13">
    <source>
        <dbReference type="Proteomes" id="UP000294887"/>
    </source>
</evidence>
<comment type="similarity">
    <text evidence="3">Belongs to the CobB/CobQ family. CobQ subfamily.</text>
</comment>
<sequence>MSRIYISAAHKSSGKTTISIGLCAALSKQGLKVQPFKKGPDYIDPLWLARASGLSSIALKNRMESDDLVGCYNLDFNTQSKQEILDTLTEHSRNADISIIEGNKGLYDGVALDGSDSNAAVAKLTQSPVVLVIDSRGVTRGVAPLLAGYRLFDPDVNIAGVIFNLTGGPRHEEKLRAITETYTDIPILGMVRKNKAMTLDERHLGLMPSNEDHQADQKISDIAQIVSDSVDLNKLIEIAQSAPKITPVTSISKKDVTSKNRQSHCSKQPKVRIGICEDEAFGFYYIDDKKAFMAAGAELVSINTLHDKSLPDDLDGLFIGGGFPETQMQKLSDNVSMRNSIHDAIEAGMPTYAECGGLMYLTRSLEWNGKKSDMVGVISADTIMHRKPQGRGYVELEETTKMPWGKINHDSALANLREVDSAGDEDSISNSLIKAHEFHYSRLVNISSHGEYAYNVHRGVGITGDKDGWIYKNLLANYSHLRNTDNFQWAKRFVNFVQEHVSSNRQDDNQDILNDLLGEGLKTVEKI</sequence>
<dbReference type="Pfam" id="PF01656">
    <property type="entry name" value="CbiA"/>
    <property type="match status" value="1"/>
</dbReference>
<proteinExistence type="inferred from homology"/>
<dbReference type="Proteomes" id="UP000294887">
    <property type="component" value="Unassembled WGS sequence"/>
</dbReference>
<dbReference type="NCBIfam" id="NF002204">
    <property type="entry name" value="PRK01077.1"/>
    <property type="match status" value="1"/>
</dbReference>
<evidence type="ECO:0000259" key="11">
    <source>
        <dbReference type="Pfam" id="PF07685"/>
    </source>
</evidence>
<evidence type="ECO:0000256" key="5">
    <source>
        <dbReference type="ARBA" id="ARBA00022598"/>
    </source>
</evidence>
<dbReference type="InterPro" id="IPR027417">
    <property type="entry name" value="P-loop_NTPase"/>
</dbReference>
<dbReference type="AlphaFoldDB" id="A0A4R1ET35"/>
<keyword evidence="6" id="KW-0547">Nucleotide-binding</keyword>
<organism evidence="12 13">
    <name type="scientific">Cocleimonas flava</name>
    <dbReference type="NCBI Taxonomy" id="634765"/>
    <lineage>
        <taxon>Bacteria</taxon>
        <taxon>Pseudomonadati</taxon>
        <taxon>Pseudomonadota</taxon>
        <taxon>Gammaproteobacteria</taxon>
        <taxon>Thiotrichales</taxon>
        <taxon>Thiotrichaceae</taxon>
        <taxon>Cocleimonas</taxon>
    </lineage>
</organism>
<dbReference type="OrthoDB" id="9764035at2"/>
<comment type="pathway">
    <text evidence="2">Cofactor biosynthesis; adenosylcobalamin biosynthesis.</text>
</comment>
<dbReference type="SUPFAM" id="SSF52317">
    <property type="entry name" value="Class I glutamine amidotransferase-like"/>
    <property type="match status" value="1"/>
</dbReference>
<feature type="domain" description="CobB/CobQ-like glutamine amidotransferase" evidence="11">
    <location>
        <begin position="272"/>
        <end position="481"/>
    </location>
</feature>
<keyword evidence="8" id="KW-0460">Magnesium</keyword>
<evidence type="ECO:0000256" key="3">
    <source>
        <dbReference type="ARBA" id="ARBA00006205"/>
    </source>
</evidence>
<dbReference type="Gene3D" id="3.40.50.880">
    <property type="match status" value="1"/>
</dbReference>
<evidence type="ECO:0000313" key="12">
    <source>
        <dbReference type="EMBL" id="TCJ84777.1"/>
    </source>
</evidence>
<keyword evidence="9" id="KW-0315">Glutamine amidotransferase</keyword>
<comment type="caution">
    <text evidence="12">The sequence shown here is derived from an EMBL/GenBank/DDBJ whole genome shotgun (WGS) entry which is preliminary data.</text>
</comment>
<keyword evidence="13" id="KW-1185">Reference proteome</keyword>
<name>A0A4R1ET35_9GAMM</name>
<feature type="domain" description="CobQ/CobB/MinD/ParA nucleotide binding" evidence="10">
    <location>
        <begin position="13"/>
        <end position="203"/>
    </location>
</feature>
<dbReference type="Gene3D" id="3.40.50.300">
    <property type="entry name" value="P-loop containing nucleotide triphosphate hydrolases"/>
    <property type="match status" value="1"/>
</dbReference>
<dbReference type="InterPro" id="IPR004484">
    <property type="entry name" value="CbiA/CobB_synth"/>
</dbReference>
<dbReference type="InterPro" id="IPR029062">
    <property type="entry name" value="Class_I_gatase-like"/>
</dbReference>
<dbReference type="PANTHER" id="PTHR43873:SF1">
    <property type="entry name" value="COBYRINATE A,C-DIAMIDE SYNTHASE"/>
    <property type="match status" value="1"/>
</dbReference>
<dbReference type="CDD" id="cd05388">
    <property type="entry name" value="CobB_N"/>
    <property type="match status" value="1"/>
</dbReference>
<keyword evidence="7" id="KW-0067">ATP-binding</keyword>
<comment type="cofactor">
    <cofactor evidence="1">
        <name>Mg(2+)</name>
        <dbReference type="ChEBI" id="CHEBI:18420"/>
    </cofactor>
</comment>
<evidence type="ECO:0000256" key="4">
    <source>
        <dbReference type="ARBA" id="ARBA00022573"/>
    </source>
</evidence>
<evidence type="ECO:0000256" key="1">
    <source>
        <dbReference type="ARBA" id="ARBA00001946"/>
    </source>
</evidence>
<gene>
    <name evidence="12" type="ORF">EV695_2738</name>
</gene>
<dbReference type="RefSeq" id="WP_131906514.1">
    <property type="nucleotide sequence ID" value="NZ_BAAAFU010000006.1"/>
</dbReference>